<dbReference type="InterPro" id="IPR000073">
    <property type="entry name" value="AB_hydrolase_1"/>
</dbReference>
<evidence type="ECO:0000256" key="1">
    <source>
        <dbReference type="ARBA" id="ARBA00010088"/>
    </source>
</evidence>
<evidence type="ECO:0000313" key="5">
    <source>
        <dbReference type="Proteomes" id="UP000469558"/>
    </source>
</evidence>
<dbReference type="InterPro" id="IPR002410">
    <property type="entry name" value="Peptidase_S33"/>
</dbReference>
<comment type="caution">
    <text evidence="4">The sequence shown here is derived from an EMBL/GenBank/DDBJ whole genome shotgun (WGS) entry which is preliminary data.</text>
</comment>
<dbReference type="PRINTS" id="PR00793">
    <property type="entry name" value="PROAMNOPTASE"/>
</dbReference>
<dbReference type="Proteomes" id="UP000469558">
    <property type="component" value="Unassembled WGS sequence"/>
</dbReference>
<keyword evidence="2" id="KW-0378">Hydrolase</keyword>
<evidence type="ECO:0000313" key="4">
    <source>
        <dbReference type="EMBL" id="TVY82595.1"/>
    </source>
</evidence>
<dbReference type="OrthoDB" id="1898734at2759"/>
<dbReference type="InterPro" id="IPR029058">
    <property type="entry name" value="AB_hydrolase_fold"/>
</dbReference>
<dbReference type="InterPro" id="IPR051601">
    <property type="entry name" value="Serine_prot/Carboxylest_S33"/>
</dbReference>
<evidence type="ECO:0000256" key="2">
    <source>
        <dbReference type="ARBA" id="ARBA00022801"/>
    </source>
</evidence>
<accession>A0A8T9CA53</accession>
<keyword evidence="5" id="KW-1185">Reference proteome</keyword>
<dbReference type="EMBL" id="QGMK01000297">
    <property type="protein sequence ID" value="TVY82595.1"/>
    <property type="molecule type" value="Genomic_DNA"/>
</dbReference>
<dbReference type="GO" id="GO:0008233">
    <property type="term" value="F:peptidase activity"/>
    <property type="evidence" value="ECO:0007669"/>
    <property type="project" value="InterPro"/>
</dbReference>
<evidence type="ECO:0000259" key="3">
    <source>
        <dbReference type="Pfam" id="PF00561"/>
    </source>
</evidence>
<dbReference type="Pfam" id="PF00561">
    <property type="entry name" value="Abhydrolase_1"/>
    <property type="match status" value="1"/>
</dbReference>
<dbReference type="GO" id="GO:0006508">
    <property type="term" value="P:proteolysis"/>
    <property type="evidence" value="ECO:0007669"/>
    <property type="project" value="InterPro"/>
</dbReference>
<sequence>MAKFIDCKTHLVPGKLAVSEYFFELPKDYTNPSLGALRVFARGVRKYENPVISLSEQEASKQNPKPWLLFLQGGPGGACPPPQDVPMTNFILNKGYQILYLDQRGTGLSTAATAETLSLQGDAEAQARYLKLFRADNIVKDCEALREFLTRDYPPEFKKWSVYGQSFGGFCAFTYLSKHPEGLREVFTSGGVPPIKRSPDEVYKATFHQMIKRNKAYYTKFPEDIASVYNIALHVEQRGGIQLPAGGVLTPQRFLTLGAVLGQTGGIDKLHNMMLRMNSDLKIFGFFTRPILSAVEEVNSYDNHVIYSLIREAIYNPTEPTIWAAERVGASIEQFKWISGVPISSFSERNAPLYFSGGMVFPWMFDIYPELKKLKPVAHILAQNSEWPDLYDQHQLSNNKVPIYSASFVDDAYIDFNLAQETVEIVGNCRQYITNTMYHDAIRTKTVAILEQLFTLRDDVMD</sequence>
<gene>
    <name evidence="4" type="primary">pip_0</name>
    <name evidence="4" type="ORF">LSUE1_G002137</name>
</gene>
<dbReference type="SUPFAM" id="SSF53474">
    <property type="entry name" value="alpha/beta-Hydrolases"/>
    <property type="match status" value="1"/>
</dbReference>
<feature type="domain" description="AB hydrolase-1" evidence="3">
    <location>
        <begin position="66"/>
        <end position="213"/>
    </location>
</feature>
<protein>
    <submittedName>
        <fullName evidence="4">Proline iminopeptidase</fullName>
    </submittedName>
</protein>
<dbReference type="PANTHER" id="PTHR43248">
    <property type="entry name" value="2-SUCCINYL-6-HYDROXY-2,4-CYCLOHEXADIENE-1-CARBOXYLATE SYNTHASE"/>
    <property type="match status" value="1"/>
</dbReference>
<organism evidence="4 5">
    <name type="scientific">Lachnellula suecica</name>
    <dbReference type="NCBI Taxonomy" id="602035"/>
    <lineage>
        <taxon>Eukaryota</taxon>
        <taxon>Fungi</taxon>
        <taxon>Dikarya</taxon>
        <taxon>Ascomycota</taxon>
        <taxon>Pezizomycotina</taxon>
        <taxon>Leotiomycetes</taxon>
        <taxon>Helotiales</taxon>
        <taxon>Lachnaceae</taxon>
        <taxon>Lachnellula</taxon>
    </lineage>
</organism>
<dbReference type="PANTHER" id="PTHR43248:SF2">
    <property type="entry name" value="PROLYL AMINOPEPTIDASE"/>
    <property type="match status" value="1"/>
</dbReference>
<name>A0A8T9CA53_9HELO</name>
<proteinExistence type="inferred from homology"/>
<dbReference type="AlphaFoldDB" id="A0A8T9CA53"/>
<comment type="similarity">
    <text evidence="1">Belongs to the peptidase S33 family.</text>
</comment>
<dbReference type="Gene3D" id="3.40.50.1820">
    <property type="entry name" value="alpha/beta hydrolase"/>
    <property type="match status" value="1"/>
</dbReference>
<reference evidence="4 5" key="1">
    <citation type="submission" date="2018-05" db="EMBL/GenBank/DDBJ databases">
        <title>Genome sequencing and assembly of the regulated plant pathogen Lachnellula willkommii and related sister species for the development of diagnostic species identification markers.</title>
        <authorList>
            <person name="Giroux E."/>
            <person name="Bilodeau G."/>
        </authorList>
    </citation>
    <scope>NUCLEOTIDE SEQUENCE [LARGE SCALE GENOMIC DNA]</scope>
    <source>
        <strain evidence="4 5">CBS 268.59</strain>
    </source>
</reference>